<keyword evidence="2" id="KW-1185">Reference proteome</keyword>
<dbReference type="EMBL" id="VHJA01000041">
    <property type="protein sequence ID" value="TPV45424.1"/>
    <property type="molecule type" value="Genomic_DNA"/>
</dbReference>
<organism evidence="1 2">
    <name type="scientific">Pantoea deleyi</name>
    <dbReference type="NCBI Taxonomy" id="470932"/>
    <lineage>
        <taxon>Bacteria</taxon>
        <taxon>Pseudomonadati</taxon>
        <taxon>Pseudomonadota</taxon>
        <taxon>Gammaproteobacteria</taxon>
        <taxon>Enterobacterales</taxon>
        <taxon>Erwiniaceae</taxon>
        <taxon>Pantoea</taxon>
    </lineage>
</organism>
<proteinExistence type="predicted"/>
<dbReference type="AlphaFoldDB" id="A0A506QH47"/>
<comment type="caution">
    <text evidence="1">The sequence shown here is derived from an EMBL/GenBank/DDBJ whole genome shotgun (WGS) entry which is preliminary data.</text>
</comment>
<evidence type="ECO:0000313" key="1">
    <source>
        <dbReference type="EMBL" id="TPV45424.1"/>
    </source>
</evidence>
<dbReference type="InterPro" id="IPR010069">
    <property type="entry name" value="CdiA_FHA1_rpt"/>
</dbReference>
<sequence>MNEREGSVIAKNDMTIHSQNTLCNLNAGLLQAGGDLQLSALNDINNVSATISGKKVALESVNDDINNLTTSQLWHLDADNGKGTKKSYTETLTGPAASITSLDSLTLKASNDS</sequence>
<accession>A0A506QH47</accession>
<name>A0A506QH47_9GAMM</name>
<dbReference type="Proteomes" id="UP000317747">
    <property type="component" value="Unassembled WGS sequence"/>
</dbReference>
<gene>
    <name evidence="1" type="ORF">FJW01_05705</name>
</gene>
<protein>
    <submittedName>
        <fullName evidence="1">Uncharacterized protein</fullName>
    </submittedName>
</protein>
<evidence type="ECO:0000313" key="2">
    <source>
        <dbReference type="Proteomes" id="UP000317747"/>
    </source>
</evidence>
<dbReference type="NCBIfam" id="TIGR01731">
    <property type="entry name" value="fil_hemag_20aa"/>
    <property type="match status" value="1"/>
</dbReference>
<reference evidence="1 2" key="1">
    <citation type="submission" date="2019-06" db="EMBL/GenBank/DDBJ databases">
        <title>Taxogenomics and systematics of the genus Pantoea.</title>
        <authorList>
            <person name="Tambong J.T."/>
        </authorList>
    </citation>
    <scope>NUCLEOTIDE SEQUENCE [LARGE SCALE GENOMIC DNA]</scope>
    <source>
        <strain evidence="1 2">LMG 24200</strain>
    </source>
</reference>